<feature type="compositionally biased region" description="Basic and acidic residues" evidence="1">
    <location>
        <begin position="80"/>
        <end position="91"/>
    </location>
</feature>
<evidence type="ECO:0000256" key="1">
    <source>
        <dbReference type="SAM" id="MobiDB-lite"/>
    </source>
</evidence>
<name>A0A6J5L879_9CAUD</name>
<feature type="region of interest" description="Disordered" evidence="1">
    <location>
        <begin position="73"/>
        <end position="108"/>
    </location>
</feature>
<reference evidence="2" key="1">
    <citation type="submission" date="2020-04" db="EMBL/GenBank/DDBJ databases">
        <authorList>
            <person name="Chiriac C."/>
            <person name="Salcher M."/>
            <person name="Ghai R."/>
            <person name="Kavagutti S V."/>
        </authorList>
    </citation>
    <scope>NUCLEOTIDE SEQUENCE</scope>
</reference>
<proteinExistence type="predicted"/>
<protein>
    <submittedName>
        <fullName evidence="2">Uncharacterized protein</fullName>
    </submittedName>
</protein>
<sequence>MRITDIIRGILDQVDLAVDQKVQEPLVQEPMVVIAPVEEPAEQQPDLLSIIQQLAGVATEPEYANQPQEMTAPIGAAYPKGDDMHHSKNPADIRTNAPSMYPNFQAKQ</sequence>
<organism evidence="2">
    <name type="scientific">uncultured Caudovirales phage</name>
    <dbReference type="NCBI Taxonomy" id="2100421"/>
    <lineage>
        <taxon>Viruses</taxon>
        <taxon>Duplodnaviria</taxon>
        <taxon>Heunggongvirae</taxon>
        <taxon>Uroviricota</taxon>
        <taxon>Caudoviricetes</taxon>
        <taxon>Peduoviridae</taxon>
        <taxon>Maltschvirus</taxon>
        <taxon>Maltschvirus maltsch</taxon>
    </lineage>
</organism>
<gene>
    <name evidence="2" type="ORF">UFOVP112_295</name>
</gene>
<dbReference type="EMBL" id="LR796233">
    <property type="protein sequence ID" value="CAB4129197.1"/>
    <property type="molecule type" value="Genomic_DNA"/>
</dbReference>
<evidence type="ECO:0000313" key="2">
    <source>
        <dbReference type="EMBL" id="CAB4129197.1"/>
    </source>
</evidence>
<accession>A0A6J5L879</accession>